<keyword evidence="5" id="KW-0735">Signal-anchor</keyword>
<feature type="domain" description="Cell envelope-related transcriptional attenuator" evidence="13">
    <location>
        <begin position="125"/>
        <end position="268"/>
    </location>
</feature>
<organism evidence="14 15">
    <name type="scientific">Neobacillus bataviensis</name>
    <dbReference type="NCBI Taxonomy" id="220685"/>
    <lineage>
        <taxon>Bacteria</taxon>
        <taxon>Bacillati</taxon>
        <taxon>Bacillota</taxon>
        <taxon>Bacilli</taxon>
        <taxon>Bacillales</taxon>
        <taxon>Bacillaceae</taxon>
        <taxon>Neobacillus</taxon>
    </lineage>
</organism>
<evidence type="ECO:0000256" key="3">
    <source>
        <dbReference type="ARBA" id="ARBA00022475"/>
    </source>
</evidence>
<name>A0A561CZL1_9BACI</name>
<evidence type="ECO:0000256" key="5">
    <source>
        <dbReference type="ARBA" id="ARBA00022968"/>
    </source>
</evidence>
<dbReference type="Pfam" id="PF03816">
    <property type="entry name" value="LytR_cpsA_psr"/>
    <property type="match status" value="1"/>
</dbReference>
<evidence type="ECO:0000259" key="13">
    <source>
        <dbReference type="Pfam" id="PF03816"/>
    </source>
</evidence>
<dbReference type="AlphaFoldDB" id="A0A561CZL1"/>
<dbReference type="InterPro" id="IPR004474">
    <property type="entry name" value="LytR_CpsA_psr"/>
</dbReference>
<evidence type="ECO:0000256" key="9">
    <source>
        <dbReference type="ARBA" id="ARBA00023163"/>
    </source>
</evidence>
<feature type="transmembrane region" description="Helical" evidence="12">
    <location>
        <begin position="58"/>
        <end position="79"/>
    </location>
</feature>
<dbReference type="PANTHER" id="PTHR33392:SF8">
    <property type="entry name" value="REGULATORY PROTEIN MSRR"/>
    <property type="match status" value="1"/>
</dbReference>
<evidence type="ECO:0000256" key="4">
    <source>
        <dbReference type="ARBA" id="ARBA00022692"/>
    </source>
</evidence>
<evidence type="ECO:0000256" key="12">
    <source>
        <dbReference type="SAM" id="Phobius"/>
    </source>
</evidence>
<evidence type="ECO:0000256" key="2">
    <source>
        <dbReference type="ARBA" id="ARBA00006068"/>
    </source>
</evidence>
<keyword evidence="7" id="KW-0805">Transcription regulation</keyword>
<dbReference type="Proteomes" id="UP000319671">
    <property type="component" value="Unassembled WGS sequence"/>
</dbReference>
<evidence type="ECO:0000256" key="6">
    <source>
        <dbReference type="ARBA" id="ARBA00022989"/>
    </source>
</evidence>
<evidence type="ECO:0000256" key="8">
    <source>
        <dbReference type="ARBA" id="ARBA00023136"/>
    </source>
</evidence>
<evidence type="ECO:0000256" key="10">
    <source>
        <dbReference type="ARBA" id="ARBA00037178"/>
    </source>
</evidence>
<dbReference type="EMBL" id="VIVN01000011">
    <property type="protein sequence ID" value="TWD96484.1"/>
    <property type="molecule type" value="Genomic_DNA"/>
</dbReference>
<protein>
    <recommendedName>
        <fullName evidence="11">Regulatory protein MsrR</fullName>
    </recommendedName>
</protein>
<evidence type="ECO:0000256" key="11">
    <source>
        <dbReference type="ARBA" id="ARBA00040752"/>
    </source>
</evidence>
<evidence type="ECO:0000256" key="1">
    <source>
        <dbReference type="ARBA" id="ARBA00004401"/>
    </source>
</evidence>
<keyword evidence="6 12" id="KW-1133">Transmembrane helix</keyword>
<dbReference type="Gene3D" id="3.40.630.190">
    <property type="entry name" value="LCP protein"/>
    <property type="match status" value="1"/>
</dbReference>
<dbReference type="NCBIfam" id="TIGR00350">
    <property type="entry name" value="lytR_cpsA_psr"/>
    <property type="match status" value="1"/>
</dbReference>
<keyword evidence="9" id="KW-0804">Transcription</keyword>
<evidence type="ECO:0000313" key="14">
    <source>
        <dbReference type="EMBL" id="TWD96484.1"/>
    </source>
</evidence>
<comment type="function">
    <text evidence="10">Involved in SarA attenuation. Affects resistance to oxacillin and teicoplanin, as well as the synthesis of virulence factors.</text>
</comment>
<comment type="similarity">
    <text evidence="2">Belongs to the LytR/CpsA/Psr (LCP) family.</text>
</comment>
<comment type="subcellular location">
    <subcellularLocation>
        <location evidence="1">Cell membrane</location>
        <topology evidence="1">Single-pass type II membrane protein</topology>
    </subcellularLocation>
</comment>
<gene>
    <name evidence="14" type="ORF">FB550_111144</name>
</gene>
<sequence length="359" mass="40689">MTAKNENVIRNSKKCNLILKRLKNKYGIIITSGIVKDEVMLELTRSEKNRRRLRLGRVFGALLLLSIFIVGLVHIFQYIQGTIETLNEPLKKVEGKDAFQGDTNKLGAVNVLLLGSDSRGEKQARTDTIMVAHYDPETHKIKLISLMRDMLVSVPEHGQQKLNAAFSFGGPELLRKTIKENFGLDIHYYAIVDFKGFEKAVDLLVPDGIRVDIPYEMSYGIETKLEEGKQTLHGKELLGYVRFRHDRLSDFGRIQRQQEVIKKLKDEAVSLQSVVKLPKLLSLMNKYVDTNMDSSTILTIGKDLVTKKSANIETVRIPEDGSFQNKRDEELGAVLEVDFDKNIEALNQFLGEKSIAQNE</sequence>
<dbReference type="InterPro" id="IPR050922">
    <property type="entry name" value="LytR/CpsA/Psr_CW_biosynth"/>
</dbReference>
<keyword evidence="4 12" id="KW-0812">Transmembrane</keyword>
<keyword evidence="3" id="KW-1003">Cell membrane</keyword>
<dbReference type="PANTHER" id="PTHR33392">
    <property type="entry name" value="POLYISOPRENYL-TEICHOIC ACID--PEPTIDOGLYCAN TEICHOIC ACID TRANSFERASE TAGU"/>
    <property type="match status" value="1"/>
</dbReference>
<keyword evidence="15" id="KW-1185">Reference proteome</keyword>
<dbReference type="GO" id="GO:0071555">
    <property type="term" value="P:cell wall organization"/>
    <property type="evidence" value="ECO:0007669"/>
    <property type="project" value="UniProtKB-KW"/>
</dbReference>
<accession>A0A561CZL1</accession>
<evidence type="ECO:0000256" key="7">
    <source>
        <dbReference type="ARBA" id="ARBA00023015"/>
    </source>
</evidence>
<dbReference type="GO" id="GO:0005886">
    <property type="term" value="C:plasma membrane"/>
    <property type="evidence" value="ECO:0007669"/>
    <property type="project" value="UniProtKB-SubCell"/>
</dbReference>
<reference evidence="14 15" key="1">
    <citation type="submission" date="2019-06" db="EMBL/GenBank/DDBJ databases">
        <title>Sorghum-associated microbial communities from plants grown in Nebraska, USA.</title>
        <authorList>
            <person name="Schachtman D."/>
        </authorList>
    </citation>
    <scope>NUCLEOTIDE SEQUENCE [LARGE SCALE GENOMIC DNA]</scope>
    <source>
        <strain evidence="14 15">2482</strain>
    </source>
</reference>
<keyword evidence="8 12" id="KW-0472">Membrane</keyword>
<comment type="caution">
    <text evidence="14">The sequence shown here is derived from an EMBL/GenBank/DDBJ whole genome shotgun (WGS) entry which is preliminary data.</text>
</comment>
<proteinExistence type="inferred from homology"/>
<evidence type="ECO:0000313" key="15">
    <source>
        <dbReference type="Proteomes" id="UP000319671"/>
    </source>
</evidence>